<dbReference type="InterPro" id="IPR057670">
    <property type="entry name" value="SH3_retrovirus"/>
</dbReference>
<dbReference type="RefSeq" id="XP_004178378.1">
    <property type="nucleotide sequence ID" value="XM_004178330.1"/>
</dbReference>
<evidence type="ECO:0000313" key="4">
    <source>
        <dbReference type="Proteomes" id="UP000002866"/>
    </source>
</evidence>
<dbReference type="HOGENOM" id="CLU_1185716_0_0_1"/>
<evidence type="ECO:0000256" key="1">
    <source>
        <dbReference type="SAM" id="MobiDB-lite"/>
    </source>
</evidence>
<sequence length="234" mass="25815">MVGYDFDHRGYRIYHTESGKIFVSKQVVFDEKMFPLESTSAVELSHKFATNTLGGIPSYPDQGSSISVPRSIVNPPTILSNNNNNDNTSVMSFTNSNDNTSVMSSTNNNDNTSVVSSTNNNVNPSTMSSNNDNALTIVSNINNNDNNTLIVSSNNNNDNSLGQIFDDMDIDEPENTSQESPNPLLNEWMMRMQSAVVDLHNESEHMNSSFHDSVKQLAHRVDTALRTISENSPS</sequence>
<dbReference type="InParanoid" id="I2GXK7"/>
<feature type="region of interest" description="Disordered" evidence="1">
    <location>
        <begin position="103"/>
        <end position="128"/>
    </location>
</feature>
<dbReference type="GeneID" id="14494180"/>
<gene>
    <name evidence="3" type="primary">TBLA0B00140</name>
    <name evidence="3" type="ORF">TBLA_0B00140</name>
</gene>
<dbReference type="Pfam" id="PF25597">
    <property type="entry name" value="SH3_retrovirus"/>
    <property type="match status" value="1"/>
</dbReference>
<feature type="domain" description="Retroviral polymerase SH3-like" evidence="2">
    <location>
        <begin position="1"/>
        <end position="39"/>
    </location>
</feature>
<protein>
    <recommendedName>
        <fullName evidence="2">Retroviral polymerase SH3-like domain-containing protein</fullName>
    </recommendedName>
</protein>
<dbReference type="Proteomes" id="UP000002866">
    <property type="component" value="Chromosome 2"/>
</dbReference>
<name>I2GXK7_HENB6</name>
<keyword evidence="4" id="KW-1185">Reference proteome</keyword>
<evidence type="ECO:0000313" key="3">
    <source>
        <dbReference type="EMBL" id="CCH58859.1"/>
    </source>
</evidence>
<organism evidence="3 4">
    <name type="scientific">Henningerozyma blattae (strain ATCC 34711 / CBS 6284 / DSM 70876 / NBRC 10599 / NRRL Y-10934 / UCD 77-7)</name>
    <name type="common">Yeast</name>
    <name type="synonym">Tetrapisispora blattae</name>
    <dbReference type="NCBI Taxonomy" id="1071380"/>
    <lineage>
        <taxon>Eukaryota</taxon>
        <taxon>Fungi</taxon>
        <taxon>Dikarya</taxon>
        <taxon>Ascomycota</taxon>
        <taxon>Saccharomycotina</taxon>
        <taxon>Saccharomycetes</taxon>
        <taxon>Saccharomycetales</taxon>
        <taxon>Saccharomycetaceae</taxon>
        <taxon>Henningerozyma</taxon>
    </lineage>
</organism>
<evidence type="ECO:0000259" key="2">
    <source>
        <dbReference type="Pfam" id="PF25597"/>
    </source>
</evidence>
<dbReference type="KEGG" id="tbl:TBLA_0B00140"/>
<dbReference type="AlphaFoldDB" id="I2GXK7"/>
<dbReference type="EMBL" id="HE806317">
    <property type="protein sequence ID" value="CCH58859.1"/>
    <property type="molecule type" value="Genomic_DNA"/>
</dbReference>
<proteinExistence type="predicted"/>
<reference evidence="3 4" key="1">
    <citation type="journal article" date="2011" name="Proc. Natl. Acad. Sci. U.S.A.">
        <title>Evolutionary erosion of yeast sex chromosomes by mating-type switching accidents.</title>
        <authorList>
            <person name="Gordon J.L."/>
            <person name="Armisen D."/>
            <person name="Proux-Wera E."/>
            <person name="Oheigeartaigh S.S."/>
            <person name="Byrne K.P."/>
            <person name="Wolfe K.H."/>
        </authorList>
    </citation>
    <scope>NUCLEOTIDE SEQUENCE [LARGE SCALE GENOMIC DNA]</scope>
    <source>
        <strain evidence="4">ATCC 34711 / CBS 6284 / DSM 70876 / NBRC 10599 / NRRL Y-10934 / UCD 77-7</strain>
    </source>
</reference>
<accession>I2GXK7</accession>
<dbReference type="OrthoDB" id="4069947at2759"/>